<dbReference type="EMBL" id="OC923057">
    <property type="protein sequence ID" value="CAD7654609.1"/>
    <property type="molecule type" value="Genomic_DNA"/>
</dbReference>
<organism evidence="2">
    <name type="scientific">Oppiella nova</name>
    <dbReference type="NCBI Taxonomy" id="334625"/>
    <lineage>
        <taxon>Eukaryota</taxon>
        <taxon>Metazoa</taxon>
        <taxon>Ecdysozoa</taxon>
        <taxon>Arthropoda</taxon>
        <taxon>Chelicerata</taxon>
        <taxon>Arachnida</taxon>
        <taxon>Acari</taxon>
        <taxon>Acariformes</taxon>
        <taxon>Sarcoptiformes</taxon>
        <taxon>Oribatida</taxon>
        <taxon>Brachypylina</taxon>
        <taxon>Oppioidea</taxon>
        <taxon>Oppiidae</taxon>
        <taxon>Oppiella</taxon>
    </lineage>
</organism>
<keyword evidence="3" id="KW-1185">Reference proteome</keyword>
<gene>
    <name evidence="2" type="ORF">ONB1V03_LOCUS11256</name>
</gene>
<feature type="signal peptide" evidence="1">
    <location>
        <begin position="1"/>
        <end position="19"/>
    </location>
</feature>
<reference evidence="2" key="1">
    <citation type="submission" date="2020-11" db="EMBL/GenBank/DDBJ databases">
        <authorList>
            <person name="Tran Van P."/>
        </authorList>
    </citation>
    <scope>NUCLEOTIDE SEQUENCE</scope>
</reference>
<evidence type="ECO:0000313" key="3">
    <source>
        <dbReference type="Proteomes" id="UP000728032"/>
    </source>
</evidence>
<accession>A0A7R9M6P8</accession>
<dbReference type="Proteomes" id="UP000728032">
    <property type="component" value="Unassembled WGS sequence"/>
</dbReference>
<name>A0A7R9M6P8_9ACAR</name>
<dbReference type="OrthoDB" id="6350276at2759"/>
<keyword evidence="1" id="KW-0732">Signal</keyword>
<evidence type="ECO:0000256" key="1">
    <source>
        <dbReference type="SAM" id="SignalP"/>
    </source>
</evidence>
<protein>
    <submittedName>
        <fullName evidence="2">Uncharacterized protein</fullName>
    </submittedName>
</protein>
<sequence>MSGLPIILVLLAILIHNSCENNQFYPNGRYGKRSSSSKPGNGFRGNQIPVASDEILFNEFNIKLLCSHTGADLYYKCVHTNRRREI</sequence>
<proteinExistence type="predicted"/>
<feature type="chain" id="PRO_5035592230" evidence="1">
    <location>
        <begin position="20"/>
        <end position="86"/>
    </location>
</feature>
<dbReference type="EMBL" id="CAJPVJ010008232">
    <property type="protein sequence ID" value="CAG2171796.1"/>
    <property type="molecule type" value="Genomic_DNA"/>
</dbReference>
<evidence type="ECO:0000313" key="2">
    <source>
        <dbReference type="EMBL" id="CAD7654609.1"/>
    </source>
</evidence>
<dbReference type="AlphaFoldDB" id="A0A7R9M6P8"/>